<dbReference type="PANTHER" id="PTHR11188:SF17">
    <property type="entry name" value="FI21816P1"/>
    <property type="match status" value="1"/>
</dbReference>
<evidence type="ECO:0000259" key="1">
    <source>
        <dbReference type="Pfam" id="PF00339"/>
    </source>
</evidence>
<dbReference type="PANTHER" id="PTHR11188">
    <property type="entry name" value="ARRESTIN DOMAIN CONTAINING PROTEIN"/>
    <property type="match status" value="1"/>
</dbReference>
<dbReference type="Pfam" id="PF00339">
    <property type="entry name" value="Arrestin_N"/>
    <property type="match status" value="1"/>
</dbReference>
<dbReference type="InterPro" id="IPR011021">
    <property type="entry name" value="Arrestin-like_N"/>
</dbReference>
<dbReference type="EMBL" id="JAIXMP010000008">
    <property type="protein sequence ID" value="KAI9269233.1"/>
    <property type="molecule type" value="Genomic_DNA"/>
</dbReference>
<dbReference type="GO" id="GO:0015031">
    <property type="term" value="P:protein transport"/>
    <property type="evidence" value="ECO:0007669"/>
    <property type="project" value="TreeGrafter"/>
</dbReference>
<accession>A0AAD5K4Z7</accession>
<dbReference type="GO" id="GO:0005737">
    <property type="term" value="C:cytoplasm"/>
    <property type="evidence" value="ECO:0007669"/>
    <property type="project" value="TreeGrafter"/>
</dbReference>
<protein>
    <recommendedName>
        <fullName evidence="1">Arrestin-like N-terminal domain-containing protein</fullName>
    </recommendedName>
</protein>
<dbReference type="Gene3D" id="2.60.40.640">
    <property type="match status" value="1"/>
</dbReference>
<evidence type="ECO:0000313" key="2">
    <source>
        <dbReference type="EMBL" id="KAI9269233.1"/>
    </source>
</evidence>
<gene>
    <name evidence="2" type="ORF">BDA99DRAFT_503927</name>
</gene>
<dbReference type="Proteomes" id="UP001209540">
    <property type="component" value="Unassembled WGS sequence"/>
</dbReference>
<sequence>MLLFSSGPPNPVRSFNLSVIPSGQDRVVAFGPGSVLNGSVVLNLDKPVNAHNIRVVFKCEQYNETNSKTTIFHVETFVWGHARSEGVNVELSDGSHMYLFAIKLPFVNFPPSIHGTYVGHHVEYSLQGFLELDDTPNCIETACVPVIYLPFVTCMPMDGDVLREGAKKNQVFRRNNAMIDVTAEMIKPAYCPGK</sequence>
<dbReference type="SUPFAM" id="SSF81296">
    <property type="entry name" value="E set domains"/>
    <property type="match status" value="1"/>
</dbReference>
<feature type="domain" description="Arrestin-like N-terminal" evidence="1">
    <location>
        <begin position="30"/>
        <end position="147"/>
    </location>
</feature>
<dbReference type="InterPro" id="IPR050357">
    <property type="entry name" value="Arrestin_domain-protein"/>
</dbReference>
<reference evidence="2" key="2">
    <citation type="submission" date="2023-02" db="EMBL/GenBank/DDBJ databases">
        <authorList>
            <consortium name="DOE Joint Genome Institute"/>
            <person name="Mondo S.J."/>
            <person name="Chang Y."/>
            <person name="Wang Y."/>
            <person name="Ahrendt S."/>
            <person name="Andreopoulos W."/>
            <person name="Barry K."/>
            <person name="Beard J."/>
            <person name="Benny G.L."/>
            <person name="Blankenship S."/>
            <person name="Bonito G."/>
            <person name="Cuomo C."/>
            <person name="Desiro A."/>
            <person name="Gervers K.A."/>
            <person name="Hundley H."/>
            <person name="Kuo A."/>
            <person name="LaButti K."/>
            <person name="Lang B.F."/>
            <person name="Lipzen A."/>
            <person name="O'Donnell K."/>
            <person name="Pangilinan J."/>
            <person name="Reynolds N."/>
            <person name="Sandor L."/>
            <person name="Smith M.W."/>
            <person name="Tsang A."/>
            <person name="Grigoriev I.V."/>
            <person name="Stajich J.E."/>
            <person name="Spatafora J.W."/>
        </authorList>
    </citation>
    <scope>NUCLEOTIDE SEQUENCE</scope>
    <source>
        <strain evidence="2">RSA 2281</strain>
    </source>
</reference>
<organism evidence="2 3">
    <name type="scientific">Phascolomyces articulosus</name>
    <dbReference type="NCBI Taxonomy" id="60185"/>
    <lineage>
        <taxon>Eukaryota</taxon>
        <taxon>Fungi</taxon>
        <taxon>Fungi incertae sedis</taxon>
        <taxon>Mucoromycota</taxon>
        <taxon>Mucoromycotina</taxon>
        <taxon>Mucoromycetes</taxon>
        <taxon>Mucorales</taxon>
        <taxon>Lichtheimiaceae</taxon>
        <taxon>Phascolomyces</taxon>
    </lineage>
</organism>
<dbReference type="InterPro" id="IPR014756">
    <property type="entry name" value="Ig_E-set"/>
</dbReference>
<dbReference type="InterPro" id="IPR014752">
    <property type="entry name" value="Arrestin-like_C"/>
</dbReference>
<dbReference type="AlphaFoldDB" id="A0AAD5K4Z7"/>
<proteinExistence type="predicted"/>
<keyword evidence="3" id="KW-1185">Reference proteome</keyword>
<reference evidence="2" key="1">
    <citation type="journal article" date="2022" name="IScience">
        <title>Evolution of zygomycete secretomes and the origins of terrestrial fungal ecologies.</title>
        <authorList>
            <person name="Chang Y."/>
            <person name="Wang Y."/>
            <person name="Mondo S."/>
            <person name="Ahrendt S."/>
            <person name="Andreopoulos W."/>
            <person name="Barry K."/>
            <person name="Beard J."/>
            <person name="Benny G.L."/>
            <person name="Blankenship S."/>
            <person name="Bonito G."/>
            <person name="Cuomo C."/>
            <person name="Desiro A."/>
            <person name="Gervers K.A."/>
            <person name="Hundley H."/>
            <person name="Kuo A."/>
            <person name="LaButti K."/>
            <person name="Lang B.F."/>
            <person name="Lipzen A."/>
            <person name="O'Donnell K."/>
            <person name="Pangilinan J."/>
            <person name="Reynolds N."/>
            <person name="Sandor L."/>
            <person name="Smith M.E."/>
            <person name="Tsang A."/>
            <person name="Grigoriev I.V."/>
            <person name="Stajich J.E."/>
            <person name="Spatafora J.W."/>
        </authorList>
    </citation>
    <scope>NUCLEOTIDE SEQUENCE</scope>
    <source>
        <strain evidence="2">RSA 2281</strain>
    </source>
</reference>
<name>A0AAD5K4Z7_9FUNG</name>
<evidence type="ECO:0000313" key="3">
    <source>
        <dbReference type="Proteomes" id="UP001209540"/>
    </source>
</evidence>
<comment type="caution">
    <text evidence="2">The sequence shown here is derived from an EMBL/GenBank/DDBJ whole genome shotgun (WGS) entry which is preliminary data.</text>
</comment>